<feature type="transmembrane region" description="Helical" evidence="1">
    <location>
        <begin position="14"/>
        <end position="35"/>
    </location>
</feature>
<feature type="transmembrane region" description="Helical" evidence="1">
    <location>
        <begin position="87"/>
        <end position="108"/>
    </location>
</feature>
<keyword evidence="1" id="KW-0812">Transmembrane</keyword>
<protein>
    <recommendedName>
        <fullName evidence="4">DUF998 domain-containing protein</fullName>
    </recommendedName>
</protein>
<keyword evidence="1" id="KW-0472">Membrane</keyword>
<proteinExistence type="predicted"/>
<gene>
    <name evidence="2" type="ORF">PY091_09530</name>
</gene>
<dbReference type="Proteomes" id="UP001217083">
    <property type="component" value="Unassembled WGS sequence"/>
</dbReference>
<feature type="transmembrane region" description="Helical" evidence="1">
    <location>
        <begin position="55"/>
        <end position="75"/>
    </location>
</feature>
<evidence type="ECO:0008006" key="4">
    <source>
        <dbReference type="Google" id="ProtNLM"/>
    </source>
</evidence>
<comment type="caution">
    <text evidence="2">The sequence shown here is derived from an EMBL/GenBank/DDBJ whole genome shotgun (WGS) entry which is preliminary data.</text>
</comment>
<name>A0ABT5XPD4_9FLAO</name>
<dbReference type="RefSeq" id="WP_275614613.1">
    <property type="nucleotide sequence ID" value="NZ_JARFVA010000002.1"/>
</dbReference>
<keyword evidence="1" id="KW-1133">Transmembrane helix</keyword>
<sequence length="111" mass="12492">MAKTGPLSEKPMKWYHYIAGFFAGVFFTNATPHYINGISGHPFPTPFADPPTIGLSSPMTNVIWALFNFLAGYLLFRTSKINPKRKLGLLVFFAGIVFFAITFSFMMMDRV</sequence>
<organism evidence="2 3">
    <name type="scientific">Flagellimonas okinawensis</name>
    <dbReference type="NCBI Taxonomy" id="3031324"/>
    <lineage>
        <taxon>Bacteria</taxon>
        <taxon>Pseudomonadati</taxon>
        <taxon>Bacteroidota</taxon>
        <taxon>Flavobacteriia</taxon>
        <taxon>Flavobacteriales</taxon>
        <taxon>Flavobacteriaceae</taxon>
        <taxon>Flagellimonas</taxon>
    </lineage>
</organism>
<evidence type="ECO:0000313" key="3">
    <source>
        <dbReference type="Proteomes" id="UP001217083"/>
    </source>
</evidence>
<reference evidence="2 3" key="1">
    <citation type="submission" date="2023-03" db="EMBL/GenBank/DDBJ databases">
        <title>Muricauda XX sp. nov. and Muricauda XXX sp. nov., two novel species isolated from Okinawa Trough.</title>
        <authorList>
            <person name="Cao W."/>
            <person name="Deng X."/>
        </authorList>
    </citation>
    <scope>NUCLEOTIDE SEQUENCE [LARGE SCALE GENOMIC DNA]</scope>
    <source>
        <strain evidence="2 3">81s02</strain>
    </source>
</reference>
<evidence type="ECO:0000313" key="2">
    <source>
        <dbReference type="EMBL" id="MDF0707456.1"/>
    </source>
</evidence>
<keyword evidence="3" id="KW-1185">Reference proteome</keyword>
<evidence type="ECO:0000256" key="1">
    <source>
        <dbReference type="SAM" id="Phobius"/>
    </source>
</evidence>
<accession>A0ABT5XPD4</accession>
<dbReference type="EMBL" id="JARFVA010000002">
    <property type="protein sequence ID" value="MDF0707456.1"/>
    <property type="molecule type" value="Genomic_DNA"/>
</dbReference>